<evidence type="ECO:0000313" key="3">
    <source>
        <dbReference type="Proteomes" id="UP000199584"/>
    </source>
</evidence>
<dbReference type="Proteomes" id="UP000199584">
    <property type="component" value="Unassembled WGS sequence"/>
</dbReference>
<evidence type="ECO:0000256" key="1">
    <source>
        <dbReference type="ARBA" id="ARBA00023002"/>
    </source>
</evidence>
<dbReference type="Gene3D" id="3.90.180.10">
    <property type="entry name" value="Medium-chain alcohol dehydrogenases, catalytic domain"/>
    <property type="match status" value="2"/>
</dbReference>
<dbReference type="RefSeq" id="WP_165608227.1">
    <property type="nucleotide sequence ID" value="NZ_FOYM01000010.1"/>
</dbReference>
<name>A0A1I6DGY4_9FIRM</name>
<evidence type="ECO:0000313" key="2">
    <source>
        <dbReference type="EMBL" id="SFR04582.1"/>
    </source>
</evidence>
<dbReference type="GO" id="GO:0016491">
    <property type="term" value="F:oxidoreductase activity"/>
    <property type="evidence" value="ECO:0007669"/>
    <property type="project" value="UniProtKB-KW"/>
</dbReference>
<keyword evidence="1" id="KW-0560">Oxidoreductase</keyword>
<proteinExistence type="predicted"/>
<keyword evidence="3" id="KW-1185">Reference proteome</keyword>
<organism evidence="2 3">
    <name type="scientific">Desulfoscipio geothermicus DSM 3669</name>
    <dbReference type="NCBI Taxonomy" id="1121426"/>
    <lineage>
        <taxon>Bacteria</taxon>
        <taxon>Bacillati</taxon>
        <taxon>Bacillota</taxon>
        <taxon>Clostridia</taxon>
        <taxon>Eubacteriales</taxon>
        <taxon>Desulfallaceae</taxon>
        <taxon>Desulfoscipio</taxon>
    </lineage>
</organism>
<dbReference type="InterPro" id="IPR050129">
    <property type="entry name" value="Zn_alcohol_dh"/>
</dbReference>
<dbReference type="EMBL" id="FOYM01000010">
    <property type="protein sequence ID" value="SFR04582.1"/>
    <property type="molecule type" value="Genomic_DNA"/>
</dbReference>
<dbReference type="PANTHER" id="PTHR43401:SF2">
    <property type="entry name" value="L-THREONINE 3-DEHYDROGENASE"/>
    <property type="match status" value="1"/>
</dbReference>
<gene>
    <name evidence="2" type="ORF">SAMN05660706_110104</name>
</gene>
<dbReference type="PANTHER" id="PTHR43401">
    <property type="entry name" value="L-THREONINE 3-DEHYDROGENASE"/>
    <property type="match status" value="1"/>
</dbReference>
<sequence>MGSYGEYLYLPPRAMVHKISPDVPAKAAVLTCAIIGNAVRWLRTVGQLTIRDKVVIEGLGQQGLAATIVAKEFGVDLARKRGTIVAPGMCGAETEVLLLADNLVRKEISLKGVYSHDARAVKQAIKIVESRKYPLENLVTHVFSLEETNKAVQVAGGEIPGEYPIKTVLVP</sequence>
<dbReference type="Gene3D" id="3.40.50.720">
    <property type="entry name" value="NAD(P)-binding Rossmann-like Domain"/>
    <property type="match status" value="2"/>
</dbReference>
<reference evidence="3" key="1">
    <citation type="submission" date="2016-10" db="EMBL/GenBank/DDBJ databases">
        <authorList>
            <person name="Varghese N."/>
            <person name="Submissions S."/>
        </authorList>
    </citation>
    <scope>NUCLEOTIDE SEQUENCE [LARGE SCALE GENOMIC DNA]</scope>
    <source>
        <strain evidence="3">DSM 3669</strain>
    </source>
</reference>
<accession>A0A1I6DGY4</accession>
<dbReference type="AlphaFoldDB" id="A0A1I6DGY4"/>
<dbReference type="STRING" id="39060.SAMN05660706_110104"/>
<protein>
    <submittedName>
        <fullName evidence="2">Uncharacterized protein</fullName>
    </submittedName>
</protein>